<feature type="signal peptide" evidence="1">
    <location>
        <begin position="1"/>
        <end position="20"/>
    </location>
</feature>
<sequence length="119" mass="12005">MMKPSVLAALLLAGATLAQAKLPAQTEEQKAAAAAAKDKAAWTDKVSAFQLCKAQDRVAAYYAKHKADGKPVTPTATPACTDPGPYVAQVAAQAQVGVADSKPVPAAGAVQPGPAVPKK</sequence>
<feature type="chain" id="PRO_5047353319" evidence="1">
    <location>
        <begin position="21"/>
        <end position="119"/>
    </location>
</feature>
<gene>
    <name evidence="2" type="ORF">E7V67_009395</name>
</gene>
<organism evidence="2 3">
    <name type="scientific">[Empedobacter] haloabium</name>
    <dbReference type="NCBI Taxonomy" id="592317"/>
    <lineage>
        <taxon>Bacteria</taxon>
        <taxon>Pseudomonadati</taxon>
        <taxon>Pseudomonadota</taxon>
        <taxon>Betaproteobacteria</taxon>
        <taxon>Burkholderiales</taxon>
        <taxon>Oxalobacteraceae</taxon>
        <taxon>Telluria group</taxon>
        <taxon>Telluria group incertae sedis</taxon>
    </lineage>
</organism>
<reference evidence="2 3" key="1">
    <citation type="journal article" date="2019" name="Int. J. Syst. Evol. Microbiol.">
        <title>The Draft Whole-Genome Sequence of the Antibiotic Producer Empedobacter haloabium ATCC 31962 Provides Indications for Its Taxonomic Reclassification.</title>
        <authorList>
            <person name="Miess H."/>
            <person name="Arlt P."/>
            <person name="Apel A.K."/>
            <person name="Weber T."/>
            <person name="Nieselt K."/>
            <person name="Hanssen F."/>
            <person name="Czemmel S."/>
            <person name="Nahnsen S."/>
            <person name="Gross H."/>
        </authorList>
    </citation>
    <scope>NUCLEOTIDE SEQUENCE [LARGE SCALE GENOMIC DNA]</scope>
    <source>
        <strain evidence="2 3">ATCC 31962</strain>
    </source>
</reference>
<dbReference type="Proteomes" id="UP000321323">
    <property type="component" value="Chromosome"/>
</dbReference>
<evidence type="ECO:0000313" key="2">
    <source>
        <dbReference type="EMBL" id="WUR15301.1"/>
    </source>
</evidence>
<protein>
    <submittedName>
        <fullName evidence="2">Uncharacterized protein</fullName>
    </submittedName>
</protein>
<evidence type="ECO:0000256" key="1">
    <source>
        <dbReference type="SAM" id="SignalP"/>
    </source>
</evidence>
<keyword evidence="3" id="KW-1185">Reference proteome</keyword>
<keyword evidence="1" id="KW-0732">Signal</keyword>
<proteinExistence type="predicted"/>
<dbReference type="EMBL" id="CP136508">
    <property type="protein sequence ID" value="WUR15301.1"/>
    <property type="molecule type" value="Genomic_DNA"/>
</dbReference>
<evidence type="ECO:0000313" key="3">
    <source>
        <dbReference type="Proteomes" id="UP000321323"/>
    </source>
</evidence>
<accession>A0ABZ1UTE6</accession>
<name>A0ABZ1UTE6_9BURK</name>